<dbReference type="InterPro" id="IPR050194">
    <property type="entry name" value="Glycosyltransferase_grp1"/>
</dbReference>
<feature type="domain" description="Glycosyl transferase family 1" evidence="1">
    <location>
        <begin position="192"/>
        <end position="347"/>
    </location>
</feature>
<dbReference type="AlphaFoldDB" id="A0A3R9LS59"/>
<keyword evidence="2" id="KW-0328">Glycosyltransferase</keyword>
<dbReference type="PANTHER" id="PTHR45947">
    <property type="entry name" value="SULFOQUINOVOSYL TRANSFERASE SQD2"/>
    <property type="match status" value="1"/>
</dbReference>
<organism evidence="2 3">
    <name type="scientific">Streptococcus cristatus</name>
    <dbReference type="NCBI Taxonomy" id="45634"/>
    <lineage>
        <taxon>Bacteria</taxon>
        <taxon>Bacillati</taxon>
        <taxon>Bacillota</taxon>
        <taxon>Bacilli</taxon>
        <taxon>Lactobacillales</taxon>
        <taxon>Streptococcaceae</taxon>
        <taxon>Streptococcus</taxon>
    </lineage>
</organism>
<dbReference type="GO" id="GO:0016757">
    <property type="term" value="F:glycosyltransferase activity"/>
    <property type="evidence" value="ECO:0007669"/>
    <property type="project" value="UniProtKB-KW"/>
</dbReference>
<reference evidence="2 3" key="1">
    <citation type="submission" date="2018-11" db="EMBL/GenBank/DDBJ databases">
        <title>Species Designations Belie Phenotypic and Genotypic Heterogeneity in Oral Streptococci.</title>
        <authorList>
            <person name="Velsko I."/>
        </authorList>
    </citation>
    <scope>NUCLEOTIDE SEQUENCE [LARGE SCALE GENOMIC DNA]</scope>
    <source>
        <strain evidence="2 3">A54</strain>
    </source>
</reference>
<evidence type="ECO:0000313" key="3">
    <source>
        <dbReference type="Proteomes" id="UP000277890"/>
    </source>
</evidence>
<dbReference type="InterPro" id="IPR001296">
    <property type="entry name" value="Glyco_trans_1"/>
</dbReference>
<dbReference type="EMBL" id="RJPQ01000007">
    <property type="protein sequence ID" value="RSJ85749.1"/>
    <property type="molecule type" value="Genomic_DNA"/>
</dbReference>
<dbReference type="Proteomes" id="UP000277890">
    <property type="component" value="Unassembled WGS sequence"/>
</dbReference>
<protein>
    <submittedName>
        <fullName evidence="2">UDP-D-galactose:(Glucosyl)lipopolysaccharide-1, 6-D-galactosyltransferase</fullName>
    </submittedName>
</protein>
<name>A0A3R9LS59_STRCR</name>
<accession>A0A3R9LS59</accession>
<evidence type="ECO:0000313" key="2">
    <source>
        <dbReference type="EMBL" id="RSJ85749.1"/>
    </source>
</evidence>
<dbReference type="SUPFAM" id="SSF53756">
    <property type="entry name" value="UDP-Glycosyltransferase/glycogen phosphorylase"/>
    <property type="match status" value="1"/>
</dbReference>
<dbReference type="Pfam" id="PF00534">
    <property type="entry name" value="Glycos_transf_1"/>
    <property type="match status" value="1"/>
</dbReference>
<proteinExistence type="predicted"/>
<dbReference type="PANTHER" id="PTHR45947:SF3">
    <property type="entry name" value="SULFOQUINOVOSYL TRANSFERASE SQD2"/>
    <property type="match status" value="1"/>
</dbReference>
<dbReference type="CDD" id="cd03801">
    <property type="entry name" value="GT4_PimA-like"/>
    <property type="match status" value="1"/>
</dbReference>
<keyword evidence="2" id="KW-0808">Transferase</keyword>
<comment type="caution">
    <text evidence="2">The sequence shown here is derived from an EMBL/GenBank/DDBJ whole genome shotgun (WGS) entry which is preliminary data.</text>
</comment>
<sequence>MKKNILFISPTGTLDNGAEISIFHLMKYLVQDGYDVINAIPDYHVQVQQDYISTLAKEGIRTIALPSVKWWWEDAPGGLPGTHEERVNSYQENIAALRKLMVDSHIDLVITNTVNMFQGAVAAACEDIPHFWLIHEFPEGEFGYYKEKIGVIDSLADEIFTVTGNLQKSLSFLLPQREIKSFISHNEVVSIKLKQGSKKRFVSVGRVNDNKNQIELIQAYQNLENASDYELVFIGGWDETYKKKCDDYIQKNRLTNIFFLGHKDNPWEELTSEDICVFTSKIETFGLVYIEAILNGIPTIISDNQGYMTAYNLFEVGTIYQLGNIEQLTSILQDSIKNFSQQKDFVVKQRERIQNVYRIENNYAELLSAITEDNVRNKKLLYYFNSLFEFKKVSERKITHLFKKIIRRIIK</sequence>
<evidence type="ECO:0000259" key="1">
    <source>
        <dbReference type="Pfam" id="PF00534"/>
    </source>
</evidence>
<dbReference type="Gene3D" id="3.40.50.2000">
    <property type="entry name" value="Glycogen Phosphorylase B"/>
    <property type="match status" value="2"/>
</dbReference>
<gene>
    <name evidence="2" type="ORF">D8794_06525</name>
</gene>
<dbReference type="RefSeq" id="WP_125370585.1">
    <property type="nucleotide sequence ID" value="NZ_RJPO01000002.1"/>
</dbReference>